<organism evidence="3 4">
    <name type="scientific">Ohtaekwangia kribbensis</name>
    <dbReference type="NCBI Taxonomy" id="688913"/>
    <lineage>
        <taxon>Bacteria</taxon>
        <taxon>Pseudomonadati</taxon>
        <taxon>Bacteroidota</taxon>
        <taxon>Cytophagia</taxon>
        <taxon>Cytophagales</taxon>
        <taxon>Fulvivirgaceae</taxon>
        <taxon>Ohtaekwangia</taxon>
    </lineage>
</organism>
<feature type="region of interest" description="Disordered" evidence="1">
    <location>
        <begin position="257"/>
        <end position="277"/>
    </location>
</feature>
<name>A0ABW3K889_9BACT</name>
<keyword evidence="2" id="KW-0732">Signal</keyword>
<evidence type="ECO:0000313" key="4">
    <source>
        <dbReference type="Proteomes" id="UP001597112"/>
    </source>
</evidence>
<reference evidence="4" key="1">
    <citation type="journal article" date="2019" name="Int. J. Syst. Evol. Microbiol.">
        <title>The Global Catalogue of Microorganisms (GCM) 10K type strain sequencing project: providing services to taxonomists for standard genome sequencing and annotation.</title>
        <authorList>
            <consortium name="The Broad Institute Genomics Platform"/>
            <consortium name="The Broad Institute Genome Sequencing Center for Infectious Disease"/>
            <person name="Wu L."/>
            <person name="Ma J."/>
        </authorList>
    </citation>
    <scope>NUCLEOTIDE SEQUENCE [LARGE SCALE GENOMIC DNA]</scope>
    <source>
        <strain evidence="4">CCUG 58938</strain>
    </source>
</reference>
<dbReference type="PROSITE" id="PS51257">
    <property type="entry name" value="PROKAR_LIPOPROTEIN"/>
    <property type="match status" value="1"/>
</dbReference>
<accession>A0ABW3K889</accession>
<comment type="caution">
    <text evidence="3">The sequence shown here is derived from an EMBL/GenBank/DDBJ whole genome shotgun (WGS) entry which is preliminary data.</text>
</comment>
<protein>
    <submittedName>
        <fullName evidence="3">T9SS C-terminal target domain-containing protein</fullName>
    </submittedName>
</protein>
<dbReference type="RefSeq" id="WP_377583215.1">
    <property type="nucleotide sequence ID" value="NZ_JBHTKA010000008.1"/>
</dbReference>
<feature type="compositionally biased region" description="Polar residues" evidence="1">
    <location>
        <begin position="259"/>
        <end position="277"/>
    </location>
</feature>
<dbReference type="Proteomes" id="UP001597112">
    <property type="component" value="Unassembled WGS sequence"/>
</dbReference>
<proteinExistence type="predicted"/>
<keyword evidence="4" id="KW-1185">Reference proteome</keyword>
<dbReference type="PANTHER" id="PTHR41339">
    <property type="entry name" value="LIPL48"/>
    <property type="match status" value="1"/>
</dbReference>
<gene>
    <name evidence="3" type="ORF">ACFQ21_23310</name>
</gene>
<dbReference type="PANTHER" id="PTHR41339:SF1">
    <property type="entry name" value="SECRETED PROTEIN"/>
    <property type="match status" value="1"/>
</dbReference>
<sequence>MKNLKKLSYLMALLALSFAMTLTSCSDDDDDDTDTTTENQLSGSITTNTTLVASKKYTLVGNVFVQSGVTLTIEPGTIIFGDKASKGSLVIDRGATINAAGTADKPIIFTSSAPVGYRNYGDWGGVIILGKAQNNQSASQSIEGISATSGDAGKYGGTTDNDNSGTLTYVRIEFAGIALSTDNEINGLTLGSVGSGTTIHHIQVSYSGDDSFEWFGGTVNAQYLVAYRGWDDDFDTDFGFRGKVQYAASFRDPNIADKSGSNGFESDNDGTGTTNTPKTAPIFSNVTWFGPYAYAALSGSAASSNYQFGGHLRRNSDIQIYNSVLVGSKLEAVHFDKTGSEAVFVGNYIGRSGVSVSKAVKKVTTGNNYDDSSFDADNFIEADQATVDLSAKFAGLSTATSLDINNPSALLANGSSLLSGAKEVPSGVEQTTYIGAFNNSSNWMSGWTSFSPNTNTY</sequence>
<evidence type="ECO:0000256" key="1">
    <source>
        <dbReference type="SAM" id="MobiDB-lite"/>
    </source>
</evidence>
<feature type="chain" id="PRO_5045732773" evidence="2">
    <location>
        <begin position="27"/>
        <end position="457"/>
    </location>
</feature>
<feature type="signal peptide" evidence="2">
    <location>
        <begin position="1"/>
        <end position="26"/>
    </location>
</feature>
<evidence type="ECO:0000313" key="3">
    <source>
        <dbReference type="EMBL" id="MFD1002273.1"/>
    </source>
</evidence>
<dbReference type="EMBL" id="JBHTKA010000008">
    <property type="protein sequence ID" value="MFD1002273.1"/>
    <property type="molecule type" value="Genomic_DNA"/>
</dbReference>
<evidence type="ECO:0000256" key="2">
    <source>
        <dbReference type="SAM" id="SignalP"/>
    </source>
</evidence>